<sequence>MPVFRSPWEQSQNVLSMMIPLIMRKKQDQAELALKQQDLDLRKKALEEEAVERGLKQKEALFNIKVKSLQDLHNSAYEKSDKELVESTGTQLNQLGFPIAGAVQPSDELDMTGAPNIKWLVKPEKQELTGEAKNLEILLGRKPTVGEVREFKEKETGAKADILNLNGIAYQVRTDESGNKSLIQIGGDEKPKTKEQLTMAALSGDAEAKQLLEKISAKEVDMAYQKGKAGAEGKLAGLESSMDIDGTANAIIDGRETIENVKNTFGVPIQERVRKKVLEKDPKFNFNQPRAVASSLKSSLQQQQKNRGMMGSFVKNINGQVNRLEQISSDIVKRVGVRAFDLPLREFKTRFVGSGNERVMEAYMKEVSAEIAKLSQGSAASIAQLPEENRREWEKIHDVNLSMRELLIILNGTREMANIRLQSVDDEIDETMGKLGNVRGGRIARDEKQGKPVNELTDQELLEFLNAD</sequence>
<organism evidence="1">
    <name type="scientific">viral metagenome</name>
    <dbReference type="NCBI Taxonomy" id="1070528"/>
    <lineage>
        <taxon>unclassified sequences</taxon>
        <taxon>metagenomes</taxon>
        <taxon>organismal metagenomes</taxon>
    </lineage>
</organism>
<dbReference type="EMBL" id="MT144831">
    <property type="protein sequence ID" value="QJI00142.1"/>
    <property type="molecule type" value="Genomic_DNA"/>
</dbReference>
<evidence type="ECO:0000313" key="1">
    <source>
        <dbReference type="EMBL" id="QJI00142.1"/>
    </source>
</evidence>
<name>A0A6M3XQI2_9ZZZZ</name>
<proteinExistence type="predicted"/>
<protein>
    <submittedName>
        <fullName evidence="1">Uncharacterized protein</fullName>
    </submittedName>
</protein>
<reference evidence="1" key="1">
    <citation type="submission" date="2020-03" db="EMBL/GenBank/DDBJ databases">
        <title>The deep terrestrial virosphere.</title>
        <authorList>
            <person name="Holmfeldt K."/>
            <person name="Nilsson E."/>
            <person name="Simone D."/>
            <person name="Lopez-Fernandez M."/>
            <person name="Wu X."/>
            <person name="de Brujin I."/>
            <person name="Lundin D."/>
            <person name="Andersson A."/>
            <person name="Bertilsson S."/>
            <person name="Dopson M."/>
        </authorList>
    </citation>
    <scope>NUCLEOTIDE SEQUENCE</scope>
    <source>
        <strain evidence="1">TM448B01842</strain>
    </source>
</reference>
<accession>A0A6M3XQI2</accession>
<dbReference type="AlphaFoldDB" id="A0A6M3XQI2"/>
<gene>
    <name evidence="1" type="ORF">TM448B01842_0010</name>
</gene>